<dbReference type="InterPro" id="IPR044660">
    <property type="entry name" value="IBH1-like"/>
</dbReference>
<dbReference type="EMBL" id="GHES01045850">
    <property type="protein sequence ID" value="MPA76409.1"/>
    <property type="molecule type" value="Transcribed_RNA"/>
</dbReference>
<evidence type="ECO:0000256" key="3">
    <source>
        <dbReference type="ARBA" id="ARBA00023163"/>
    </source>
</evidence>
<comment type="subcellular location">
    <subcellularLocation>
        <location evidence="1">Nucleus</location>
    </subcellularLocation>
</comment>
<gene>
    <name evidence="5" type="ORF">Din_045850</name>
</gene>
<accession>A0A5B7C5I1</accession>
<dbReference type="PANTHER" id="PTHR33124">
    <property type="entry name" value="TRANSCRIPTION FACTOR IBH1-LIKE 1"/>
    <property type="match status" value="1"/>
</dbReference>
<protein>
    <submittedName>
        <fullName evidence="5">Putative transcription factor UPBEAT1</fullName>
    </submittedName>
</protein>
<keyword evidence="4" id="KW-0539">Nucleus</keyword>
<name>A0A5B7C5I1_DAVIN</name>
<evidence type="ECO:0000256" key="4">
    <source>
        <dbReference type="ARBA" id="ARBA00023242"/>
    </source>
</evidence>
<organism evidence="5">
    <name type="scientific">Davidia involucrata</name>
    <name type="common">Dove tree</name>
    <dbReference type="NCBI Taxonomy" id="16924"/>
    <lineage>
        <taxon>Eukaryota</taxon>
        <taxon>Viridiplantae</taxon>
        <taxon>Streptophyta</taxon>
        <taxon>Embryophyta</taxon>
        <taxon>Tracheophyta</taxon>
        <taxon>Spermatophyta</taxon>
        <taxon>Magnoliopsida</taxon>
        <taxon>eudicotyledons</taxon>
        <taxon>Gunneridae</taxon>
        <taxon>Pentapetalae</taxon>
        <taxon>asterids</taxon>
        <taxon>Cornales</taxon>
        <taxon>Nyssaceae</taxon>
        <taxon>Davidia</taxon>
    </lineage>
</organism>
<keyword evidence="2" id="KW-0805">Transcription regulation</keyword>
<dbReference type="AlphaFoldDB" id="A0A5B7C5I1"/>
<reference evidence="5" key="1">
    <citation type="submission" date="2019-08" db="EMBL/GenBank/DDBJ databases">
        <title>Reference gene set and small RNA set construction with multiple tissues from Davidia involucrata Baill.</title>
        <authorList>
            <person name="Yang H."/>
            <person name="Zhou C."/>
            <person name="Li G."/>
            <person name="Wang J."/>
            <person name="Gao P."/>
            <person name="Wang M."/>
            <person name="Wang R."/>
            <person name="Zhao Y."/>
        </authorList>
    </citation>
    <scope>NUCLEOTIDE SEQUENCE</scope>
    <source>
        <tissue evidence="5">Mixed with DoveR01_LX</tissue>
    </source>
</reference>
<dbReference type="CDD" id="cd11444">
    <property type="entry name" value="bHLH_AtIBH1_like"/>
    <property type="match status" value="1"/>
</dbReference>
<sequence length="134" mass="15307">MGPSPQSLHVLDLKGMILENKGTNQSSNGSLWSKVLEAQAMRMRQQSINNNIEGHGWSSRHRKILMKRRAFVQGSRRPIYGIEKRVRTLKKLVPNGKSKALDGLFRETGDYIVLLQMKVKLMEMMVKLLSKTDD</sequence>
<dbReference type="GO" id="GO:0006355">
    <property type="term" value="P:regulation of DNA-templated transcription"/>
    <property type="evidence" value="ECO:0007669"/>
    <property type="project" value="InterPro"/>
</dbReference>
<proteinExistence type="predicted"/>
<evidence type="ECO:0000313" key="5">
    <source>
        <dbReference type="EMBL" id="MPA76409.1"/>
    </source>
</evidence>
<keyword evidence="3" id="KW-0804">Transcription</keyword>
<dbReference type="InterPro" id="IPR044549">
    <property type="entry name" value="bHLH_AtIBH1-like"/>
</dbReference>
<evidence type="ECO:0000256" key="1">
    <source>
        <dbReference type="ARBA" id="ARBA00004123"/>
    </source>
</evidence>
<dbReference type="PANTHER" id="PTHR33124:SF39">
    <property type="entry name" value="TRANSCRIPTION FACTOR UPBEAT1"/>
    <property type="match status" value="1"/>
</dbReference>
<dbReference type="GO" id="GO:0005634">
    <property type="term" value="C:nucleus"/>
    <property type="evidence" value="ECO:0007669"/>
    <property type="project" value="UniProtKB-SubCell"/>
</dbReference>
<evidence type="ECO:0000256" key="2">
    <source>
        <dbReference type="ARBA" id="ARBA00023015"/>
    </source>
</evidence>